<evidence type="ECO:0000259" key="2">
    <source>
        <dbReference type="Pfam" id="PF24016"/>
    </source>
</evidence>
<keyword evidence="4" id="KW-1185">Reference proteome</keyword>
<feature type="region of interest" description="Disordered" evidence="1">
    <location>
        <begin position="1"/>
        <end position="41"/>
    </location>
</feature>
<feature type="compositionally biased region" description="Polar residues" evidence="1">
    <location>
        <begin position="27"/>
        <end position="41"/>
    </location>
</feature>
<evidence type="ECO:0000313" key="4">
    <source>
        <dbReference type="Proteomes" id="UP000772434"/>
    </source>
</evidence>
<dbReference type="EMBL" id="JADNRY010000025">
    <property type="protein sequence ID" value="KAF9072284.1"/>
    <property type="molecule type" value="Genomic_DNA"/>
</dbReference>
<reference evidence="3" key="1">
    <citation type="submission" date="2020-11" db="EMBL/GenBank/DDBJ databases">
        <authorList>
            <consortium name="DOE Joint Genome Institute"/>
            <person name="Ahrendt S."/>
            <person name="Riley R."/>
            <person name="Andreopoulos W."/>
            <person name="Labutti K."/>
            <person name="Pangilinan J."/>
            <person name="Ruiz-Duenas F.J."/>
            <person name="Barrasa J.M."/>
            <person name="Sanchez-Garcia M."/>
            <person name="Camarero S."/>
            <person name="Miyauchi S."/>
            <person name="Serrano A."/>
            <person name="Linde D."/>
            <person name="Babiker R."/>
            <person name="Drula E."/>
            <person name="Ayuso-Fernandez I."/>
            <person name="Pacheco R."/>
            <person name="Padilla G."/>
            <person name="Ferreira P."/>
            <person name="Barriuso J."/>
            <person name="Kellner H."/>
            <person name="Castanera R."/>
            <person name="Alfaro M."/>
            <person name="Ramirez L."/>
            <person name="Pisabarro A.G."/>
            <person name="Kuo A."/>
            <person name="Tritt A."/>
            <person name="Lipzen A."/>
            <person name="He G."/>
            <person name="Yan M."/>
            <person name="Ng V."/>
            <person name="Cullen D."/>
            <person name="Martin F."/>
            <person name="Rosso M.-N."/>
            <person name="Henrissat B."/>
            <person name="Hibbett D."/>
            <person name="Martinez A.T."/>
            <person name="Grigoriev I.V."/>
        </authorList>
    </citation>
    <scope>NUCLEOTIDE SEQUENCE</scope>
    <source>
        <strain evidence="3">AH 40177</strain>
    </source>
</reference>
<name>A0A9P5PTW2_9AGAR</name>
<accession>A0A9P5PTW2</accession>
<dbReference type="OrthoDB" id="5289249at2759"/>
<dbReference type="AlphaFoldDB" id="A0A9P5PTW2"/>
<evidence type="ECO:0000256" key="1">
    <source>
        <dbReference type="SAM" id="MobiDB-lite"/>
    </source>
</evidence>
<organism evidence="3 4">
    <name type="scientific">Rhodocollybia butyracea</name>
    <dbReference type="NCBI Taxonomy" id="206335"/>
    <lineage>
        <taxon>Eukaryota</taxon>
        <taxon>Fungi</taxon>
        <taxon>Dikarya</taxon>
        <taxon>Basidiomycota</taxon>
        <taxon>Agaricomycotina</taxon>
        <taxon>Agaricomycetes</taxon>
        <taxon>Agaricomycetidae</taxon>
        <taxon>Agaricales</taxon>
        <taxon>Marasmiineae</taxon>
        <taxon>Omphalotaceae</taxon>
        <taxon>Rhodocollybia</taxon>
    </lineage>
</organism>
<sequence>MDKSTEAPLSGFSSDRDATTSPPPYTNAASSSTPRPSQHLSLTQETRSNFYIKSEHGDVTLELYLLDKPIVGGRKKVLLNASSTYKSTSVHIHRDGPSPPFILHSHSTTTSKAENITVRIPRSFKGTITAGSIHGPVSMSPAISRRAYLFNDALVLNNHHGCARISFEDEDFAVKLDEVVTKPAKKPTAKNPTAKKPTVKKPTVKKAYCEKAYCKA</sequence>
<evidence type="ECO:0000313" key="3">
    <source>
        <dbReference type="EMBL" id="KAF9072284.1"/>
    </source>
</evidence>
<proteinExistence type="predicted"/>
<dbReference type="Proteomes" id="UP000772434">
    <property type="component" value="Unassembled WGS sequence"/>
</dbReference>
<gene>
    <name evidence="3" type="ORF">BDP27DRAFT_1418195</name>
</gene>
<comment type="caution">
    <text evidence="3">The sequence shown here is derived from an EMBL/GenBank/DDBJ whole genome shotgun (WGS) entry which is preliminary data.</text>
</comment>
<protein>
    <recommendedName>
        <fullName evidence="2">DUF7330 domain-containing protein</fullName>
    </recommendedName>
</protein>
<feature type="domain" description="DUF7330" evidence="2">
    <location>
        <begin position="42"/>
        <end position="153"/>
    </location>
</feature>
<dbReference type="InterPro" id="IPR055754">
    <property type="entry name" value="DUF7330"/>
</dbReference>
<dbReference type="Pfam" id="PF24016">
    <property type="entry name" value="DUF7330"/>
    <property type="match status" value="1"/>
</dbReference>